<organism evidence="8 9">
    <name type="scientific">Eragrostis curvula</name>
    <name type="common">weeping love grass</name>
    <dbReference type="NCBI Taxonomy" id="38414"/>
    <lineage>
        <taxon>Eukaryota</taxon>
        <taxon>Viridiplantae</taxon>
        <taxon>Streptophyta</taxon>
        <taxon>Embryophyta</taxon>
        <taxon>Tracheophyta</taxon>
        <taxon>Spermatophyta</taxon>
        <taxon>Magnoliopsida</taxon>
        <taxon>Liliopsida</taxon>
        <taxon>Poales</taxon>
        <taxon>Poaceae</taxon>
        <taxon>PACMAD clade</taxon>
        <taxon>Chloridoideae</taxon>
        <taxon>Eragrostideae</taxon>
        <taxon>Eragrostidinae</taxon>
        <taxon>Eragrostis</taxon>
    </lineage>
</organism>
<comment type="subunit">
    <text evidence="5">Component of the PI(3,5)P2 regulatory complex at least composed of ATG18, SAC/FIG4, FAB1 and VAC14.</text>
</comment>
<dbReference type="Proteomes" id="UP000324897">
    <property type="component" value="Chromosome 1"/>
</dbReference>
<dbReference type="GO" id="GO:0005774">
    <property type="term" value="C:vacuolar membrane"/>
    <property type="evidence" value="ECO:0007669"/>
    <property type="project" value="UniProtKB-SubCell"/>
</dbReference>
<gene>
    <name evidence="8" type="ORF">EJB05_22563</name>
</gene>
<keyword evidence="2" id="KW-0378">Hydrolase</keyword>
<evidence type="ECO:0000256" key="3">
    <source>
        <dbReference type="ARBA" id="ARBA00023136"/>
    </source>
</evidence>
<evidence type="ECO:0000256" key="6">
    <source>
        <dbReference type="SAM" id="MobiDB-lite"/>
    </source>
</evidence>
<evidence type="ECO:0000313" key="9">
    <source>
        <dbReference type="Proteomes" id="UP000324897"/>
    </source>
</evidence>
<name>A0A5J9V6K1_9POAL</name>
<evidence type="ECO:0000313" key="8">
    <source>
        <dbReference type="EMBL" id="TVU30910.1"/>
    </source>
</evidence>
<dbReference type="InterPro" id="IPR002013">
    <property type="entry name" value="SAC_dom"/>
</dbReference>
<feature type="non-terminal residue" evidence="8">
    <location>
        <position position="1"/>
    </location>
</feature>
<sequence length="745" mass="84148">MAQCFTYHPPLRPSNYDVPDIITNKHIEDDIRKQARKGQTKSVRVTYKLGGVWRSEYTEPTYPFYSPILPTILDMASTSSSTAEAGVEPRVLVRSFQLYQTESVSAFLHGNVSYENQMFYLVGSNDSKTTWRVLKIDRREPTSLELVEDPTHYTVAQCDDLLRRINDGNKATGGLRPVTKCYGVVGFVKFLGPYYMLLITGRRKVGTICGHDVYSVDKSKIIPTPAPAVLPDVAHSCDEKRYKRYLRSVDICKDFFFSYSYNIMHALQKNISSDKNTSELKYESTFVWNEFLTQDIRQHIENPIWTVPLVHGFFKQEKLSLCGKDVLLTVIARRSRHFAGPRFLKRGVSEKGDVANDVEIEQIVCEGKQDAMPSQITSHVQCRGSIPLFWSQETTQLPIKPEILLKRDECHKATYLHFVNLMKRYGNPIIVINLIKIIEKKLHESLLRVEYAKAIDNINEGLTSDKCINGEVLPILFSIGSAALAQTNIFHCQFNLAAKSEDLICSKELGVVAFSSGNTNYLDSQIQAMEMMPLSLQKGVVRTNCIDCLDRTNGAQFAFGCAAFNQQLNALGLLGVPKINIDDPLCLTLMDLYEQMGDALAIQYTGSAAQNKLFWVQRGQWSAVSRFQEFVRAAQRFVSNAFMDNEKQNALNVFLGNFQLEQEKLATWTSGSAKICTRHATPIDEHNGRSSQTNSHSRSGCGHSDEMHEQKGQRTSLLHKDHPISNLNDFSSQFVEWVASGPMFN</sequence>
<dbReference type="Pfam" id="PF02383">
    <property type="entry name" value="Syja_N"/>
    <property type="match status" value="1"/>
</dbReference>
<dbReference type="PROSITE" id="PS50275">
    <property type="entry name" value="SAC"/>
    <property type="match status" value="1"/>
</dbReference>
<feature type="domain" description="SAC" evidence="7">
    <location>
        <begin position="246"/>
        <end position="606"/>
    </location>
</feature>
<dbReference type="OrthoDB" id="606704at2759"/>
<dbReference type="PANTHER" id="PTHR45738">
    <property type="entry name" value="POLYPHOSPHOINOSITIDE PHOSPHATASE"/>
    <property type="match status" value="1"/>
</dbReference>
<protein>
    <recommendedName>
        <fullName evidence="7">SAC domain-containing protein</fullName>
    </recommendedName>
</protein>
<evidence type="ECO:0000256" key="5">
    <source>
        <dbReference type="ARBA" id="ARBA00023464"/>
    </source>
</evidence>
<feature type="compositionally biased region" description="Basic and acidic residues" evidence="6">
    <location>
        <begin position="703"/>
        <end position="715"/>
    </location>
</feature>
<comment type="catalytic activity">
    <reaction evidence="4">
        <text>a 1,2-diacyl-sn-glycero-3-phospho-(1D-myo-inositol-3,5-bisphosphate) + H2O = a 1,2-diacyl-sn-glycero-3-phospho-(1D-myo-inositol-3-phosphate) + phosphate</text>
        <dbReference type="Rhea" id="RHEA:32955"/>
        <dbReference type="ChEBI" id="CHEBI:15377"/>
        <dbReference type="ChEBI" id="CHEBI:43474"/>
        <dbReference type="ChEBI" id="CHEBI:57923"/>
        <dbReference type="ChEBI" id="CHEBI:58088"/>
    </reaction>
</comment>
<keyword evidence="3" id="KW-0472">Membrane</keyword>
<dbReference type="GO" id="GO:0043813">
    <property type="term" value="F:phosphatidylinositol-3,5-bisphosphate 5-phosphatase activity"/>
    <property type="evidence" value="ECO:0007669"/>
    <property type="project" value="InterPro"/>
</dbReference>
<feature type="compositionally biased region" description="Polar residues" evidence="6">
    <location>
        <begin position="689"/>
        <end position="698"/>
    </location>
</feature>
<keyword evidence="9" id="KW-1185">Reference proteome</keyword>
<dbReference type="EMBL" id="RWGY01000011">
    <property type="protein sequence ID" value="TVU30910.1"/>
    <property type="molecule type" value="Genomic_DNA"/>
</dbReference>
<comment type="caution">
    <text evidence="8">The sequence shown here is derived from an EMBL/GenBank/DDBJ whole genome shotgun (WGS) entry which is preliminary data.</text>
</comment>
<dbReference type="PANTHER" id="PTHR45738:SF3">
    <property type="entry name" value="OS03G0182400 PROTEIN"/>
    <property type="match status" value="1"/>
</dbReference>
<evidence type="ECO:0000256" key="2">
    <source>
        <dbReference type="ARBA" id="ARBA00022801"/>
    </source>
</evidence>
<proteinExistence type="predicted"/>
<feature type="region of interest" description="Disordered" evidence="6">
    <location>
        <begin position="680"/>
        <end position="715"/>
    </location>
</feature>
<dbReference type="Gramene" id="TVU30910">
    <property type="protein sequence ID" value="TVU30910"/>
    <property type="gene ID" value="EJB05_22563"/>
</dbReference>
<evidence type="ECO:0000256" key="4">
    <source>
        <dbReference type="ARBA" id="ARBA00023337"/>
    </source>
</evidence>
<comment type="subcellular location">
    <subcellularLocation>
        <location evidence="1">Vacuole membrane</location>
        <topology evidence="1">Peripheral membrane protein</topology>
    </subcellularLocation>
</comment>
<evidence type="ECO:0000256" key="1">
    <source>
        <dbReference type="ARBA" id="ARBA00004148"/>
    </source>
</evidence>
<reference evidence="8 9" key="1">
    <citation type="journal article" date="2019" name="Sci. Rep.">
        <title>A high-quality genome of Eragrostis curvula grass provides insights into Poaceae evolution and supports new strategies to enhance forage quality.</title>
        <authorList>
            <person name="Carballo J."/>
            <person name="Santos B.A.C.M."/>
            <person name="Zappacosta D."/>
            <person name="Garbus I."/>
            <person name="Selva J.P."/>
            <person name="Gallo C.A."/>
            <person name="Diaz A."/>
            <person name="Albertini E."/>
            <person name="Caccamo M."/>
            <person name="Echenique V."/>
        </authorList>
    </citation>
    <scope>NUCLEOTIDE SEQUENCE [LARGE SCALE GENOMIC DNA]</scope>
    <source>
        <strain evidence="9">cv. Victoria</strain>
        <tissue evidence="8">Leaf</tissue>
    </source>
</reference>
<accession>A0A5J9V6K1</accession>
<evidence type="ECO:0000259" key="7">
    <source>
        <dbReference type="PROSITE" id="PS50275"/>
    </source>
</evidence>
<dbReference type="GO" id="GO:0046856">
    <property type="term" value="P:phosphatidylinositol dephosphorylation"/>
    <property type="evidence" value="ECO:0007669"/>
    <property type="project" value="InterPro"/>
</dbReference>
<dbReference type="AlphaFoldDB" id="A0A5J9V6K1"/>
<dbReference type="InterPro" id="IPR043573">
    <property type="entry name" value="Fig4-like"/>
</dbReference>